<organism evidence="2 3">
    <name type="scientific">Melipona bicolor</name>
    <dbReference type="NCBI Taxonomy" id="60889"/>
    <lineage>
        <taxon>Eukaryota</taxon>
        <taxon>Metazoa</taxon>
        <taxon>Ecdysozoa</taxon>
        <taxon>Arthropoda</taxon>
        <taxon>Hexapoda</taxon>
        <taxon>Insecta</taxon>
        <taxon>Pterygota</taxon>
        <taxon>Neoptera</taxon>
        <taxon>Endopterygota</taxon>
        <taxon>Hymenoptera</taxon>
        <taxon>Apocrita</taxon>
        <taxon>Aculeata</taxon>
        <taxon>Apoidea</taxon>
        <taxon>Anthophila</taxon>
        <taxon>Apidae</taxon>
        <taxon>Melipona</taxon>
    </lineage>
</organism>
<reference evidence="2" key="1">
    <citation type="submission" date="2021-10" db="EMBL/GenBank/DDBJ databases">
        <title>Melipona bicolor Genome sequencing and assembly.</title>
        <authorList>
            <person name="Araujo N.S."/>
            <person name="Arias M.C."/>
        </authorList>
    </citation>
    <scope>NUCLEOTIDE SEQUENCE</scope>
    <source>
        <strain evidence="2">USP_2M_L1-L4_2017</strain>
        <tissue evidence="2">Whole body</tissue>
    </source>
</reference>
<feature type="region of interest" description="Disordered" evidence="1">
    <location>
        <begin position="163"/>
        <end position="230"/>
    </location>
</feature>
<name>A0AA40FKZ4_9HYME</name>
<evidence type="ECO:0000313" key="2">
    <source>
        <dbReference type="EMBL" id="KAK1120788.1"/>
    </source>
</evidence>
<dbReference type="Proteomes" id="UP001177670">
    <property type="component" value="Unassembled WGS sequence"/>
</dbReference>
<dbReference type="EMBL" id="JAHYIQ010000029">
    <property type="protein sequence ID" value="KAK1120788.1"/>
    <property type="molecule type" value="Genomic_DNA"/>
</dbReference>
<proteinExistence type="predicted"/>
<sequence>MLLNIFTSHGNPQSLPPQKPKTQKTWKILTLFLVLERDPVHDGGGFALEPSTAVSSGARFLGGRGGGRGIDFGGGWDRSAAAAVVVVVVVAAVAVTQLSRRCRGGSERGSRLGRGGPGSGGTVLGERMEAVGVTWARVGPASAKWLEVRRVIHGRAKGCATLRVRPAAAARERNPREHLSPPRNREHPARTAPPTTTTPIVTRETNALPPRLRASTSAASSTLVDRESVR</sequence>
<gene>
    <name evidence="2" type="ORF">K0M31_010993</name>
</gene>
<dbReference type="AlphaFoldDB" id="A0AA40FKZ4"/>
<feature type="region of interest" description="Disordered" evidence="1">
    <location>
        <begin position="102"/>
        <end position="124"/>
    </location>
</feature>
<keyword evidence="3" id="KW-1185">Reference proteome</keyword>
<evidence type="ECO:0000256" key="1">
    <source>
        <dbReference type="SAM" id="MobiDB-lite"/>
    </source>
</evidence>
<accession>A0AA40FKZ4</accession>
<feature type="compositionally biased region" description="Basic and acidic residues" evidence="1">
    <location>
        <begin position="170"/>
        <end position="189"/>
    </location>
</feature>
<comment type="caution">
    <text evidence="2">The sequence shown here is derived from an EMBL/GenBank/DDBJ whole genome shotgun (WGS) entry which is preliminary data.</text>
</comment>
<feature type="compositionally biased region" description="Gly residues" evidence="1">
    <location>
        <begin position="112"/>
        <end position="123"/>
    </location>
</feature>
<feature type="compositionally biased region" description="Low complexity" evidence="1">
    <location>
        <begin position="190"/>
        <end position="205"/>
    </location>
</feature>
<evidence type="ECO:0000313" key="3">
    <source>
        <dbReference type="Proteomes" id="UP001177670"/>
    </source>
</evidence>
<protein>
    <submittedName>
        <fullName evidence="2">Uncharacterized protein</fullName>
    </submittedName>
</protein>